<name>A0A2N4TSA9_RALPI</name>
<protein>
    <submittedName>
        <fullName evidence="6">Branched-chain amino acid ABC transporter permease</fullName>
    </submittedName>
</protein>
<dbReference type="GeneID" id="61389349"/>
<keyword evidence="5" id="KW-0472">Membrane</keyword>
<evidence type="ECO:0000256" key="3">
    <source>
        <dbReference type="ARBA" id="ARBA00022692"/>
    </source>
</evidence>
<evidence type="ECO:0000256" key="4">
    <source>
        <dbReference type="ARBA" id="ARBA00022989"/>
    </source>
</evidence>
<evidence type="ECO:0000256" key="1">
    <source>
        <dbReference type="ARBA" id="ARBA00004651"/>
    </source>
</evidence>
<comment type="caution">
    <text evidence="6">The sequence shown here is derived from an EMBL/GenBank/DDBJ whole genome shotgun (WGS) entry which is preliminary data.</text>
</comment>
<accession>A0A2N4TSA9</accession>
<keyword evidence="3" id="KW-0812">Transmembrane</keyword>
<comment type="subcellular location">
    <subcellularLocation>
        <location evidence="1">Cell membrane</location>
        <topology evidence="1">Multi-pass membrane protein</topology>
    </subcellularLocation>
</comment>
<dbReference type="GO" id="GO:0005886">
    <property type="term" value="C:plasma membrane"/>
    <property type="evidence" value="ECO:0007669"/>
    <property type="project" value="UniProtKB-SubCell"/>
</dbReference>
<dbReference type="CDD" id="cd06581">
    <property type="entry name" value="TM_PBP1_LivM_like"/>
    <property type="match status" value="1"/>
</dbReference>
<dbReference type="PANTHER" id="PTHR30482">
    <property type="entry name" value="HIGH-AFFINITY BRANCHED-CHAIN AMINO ACID TRANSPORT SYSTEM PERMEASE"/>
    <property type="match status" value="1"/>
</dbReference>
<gene>
    <name evidence="6" type="ORF">C0Q88_11610</name>
</gene>
<dbReference type="AlphaFoldDB" id="A0A2N4TSA9"/>
<dbReference type="InterPro" id="IPR001851">
    <property type="entry name" value="ABC_transp_permease"/>
</dbReference>
<dbReference type="InterPro" id="IPR043428">
    <property type="entry name" value="LivM-like"/>
</dbReference>
<keyword evidence="2" id="KW-1003">Cell membrane</keyword>
<sequence>MEWFDNFWSVYSNLVLTLGINALLALSIYLTLSCGLLAMANAAFMGIGAYTAALLTMNAEMPFSVALLGGMAAPAVVAVVIGRPTLRLSGVYLAMATLGFGEVVRVLILNTENWTGGALGLNGIPQLTEWWHVAVAVLATLFVLARMRRSKVGRAFEAIKEDETAAGLMGINVAGTKLLAFTLGAAIAGLAGALNAHLTFFIGPNEFGFDRGVEILTMTILGGTNGLTGPVLGSLILSLLPELLRAFKDFRLVVNGVILMVIVLFLPKGIWDPARFARWFGIKRGGTMPGTGATPAASNESH</sequence>
<evidence type="ECO:0000313" key="6">
    <source>
        <dbReference type="EMBL" id="PLC42594.1"/>
    </source>
</evidence>
<dbReference type="RefSeq" id="WP_009240221.1">
    <property type="nucleotide sequence ID" value="NZ_CABKQE010000002.1"/>
</dbReference>
<dbReference type="GO" id="GO:0015658">
    <property type="term" value="F:branched-chain amino acid transmembrane transporter activity"/>
    <property type="evidence" value="ECO:0007669"/>
    <property type="project" value="InterPro"/>
</dbReference>
<dbReference type="Pfam" id="PF02653">
    <property type="entry name" value="BPD_transp_2"/>
    <property type="match status" value="1"/>
</dbReference>
<evidence type="ECO:0000256" key="2">
    <source>
        <dbReference type="ARBA" id="ARBA00022475"/>
    </source>
</evidence>
<dbReference type="EMBL" id="PKQE01000002">
    <property type="protein sequence ID" value="PLC42594.1"/>
    <property type="molecule type" value="Genomic_DNA"/>
</dbReference>
<proteinExistence type="predicted"/>
<keyword evidence="4" id="KW-1133">Transmembrane helix</keyword>
<dbReference type="OrthoDB" id="3460090at2"/>
<evidence type="ECO:0000256" key="5">
    <source>
        <dbReference type="ARBA" id="ARBA00023136"/>
    </source>
</evidence>
<organism evidence="6 7">
    <name type="scientific">Ralstonia pickettii</name>
    <name type="common">Burkholderia pickettii</name>
    <dbReference type="NCBI Taxonomy" id="329"/>
    <lineage>
        <taxon>Bacteria</taxon>
        <taxon>Pseudomonadati</taxon>
        <taxon>Pseudomonadota</taxon>
        <taxon>Betaproteobacteria</taxon>
        <taxon>Burkholderiales</taxon>
        <taxon>Burkholderiaceae</taxon>
        <taxon>Ralstonia</taxon>
    </lineage>
</organism>
<evidence type="ECO:0000313" key="7">
    <source>
        <dbReference type="Proteomes" id="UP000234456"/>
    </source>
</evidence>
<dbReference type="PANTHER" id="PTHR30482:SF10">
    <property type="entry name" value="HIGH-AFFINITY BRANCHED-CHAIN AMINO ACID TRANSPORT PROTEIN BRAE"/>
    <property type="match status" value="1"/>
</dbReference>
<reference evidence="6 7" key="1">
    <citation type="submission" date="2017-12" db="EMBL/GenBank/DDBJ databases">
        <title>Draft genome sequence of Ralstonia pickettii 52.</title>
        <authorList>
            <person name="Zheng B."/>
        </authorList>
    </citation>
    <scope>NUCLEOTIDE SEQUENCE [LARGE SCALE GENOMIC DNA]</scope>
    <source>
        <strain evidence="6 7">52</strain>
    </source>
</reference>
<dbReference type="Proteomes" id="UP000234456">
    <property type="component" value="Unassembled WGS sequence"/>
</dbReference>